<proteinExistence type="predicted"/>
<name>A0A835PQN9_VANPL</name>
<evidence type="ECO:0000313" key="1">
    <source>
        <dbReference type="EMBL" id="KAG0456855.1"/>
    </source>
</evidence>
<accession>A0A835PQN9</accession>
<sequence length="81" mass="9359">MEVRRLLPLPPKCKVDHSLEIAEPSIATSEDQCMEIMDFTSNARLVSASNNQFQEYETLMQWEFSHASKIPAMVRYRLKGL</sequence>
<dbReference type="Proteomes" id="UP000639772">
    <property type="component" value="Chromosome 13"/>
</dbReference>
<organism evidence="1 2">
    <name type="scientific">Vanilla planifolia</name>
    <name type="common">Vanilla</name>
    <dbReference type="NCBI Taxonomy" id="51239"/>
    <lineage>
        <taxon>Eukaryota</taxon>
        <taxon>Viridiplantae</taxon>
        <taxon>Streptophyta</taxon>
        <taxon>Embryophyta</taxon>
        <taxon>Tracheophyta</taxon>
        <taxon>Spermatophyta</taxon>
        <taxon>Magnoliopsida</taxon>
        <taxon>Liliopsida</taxon>
        <taxon>Asparagales</taxon>
        <taxon>Orchidaceae</taxon>
        <taxon>Vanilloideae</taxon>
        <taxon>Vanilleae</taxon>
        <taxon>Vanilla</taxon>
    </lineage>
</organism>
<comment type="caution">
    <text evidence="1">The sequence shown here is derived from an EMBL/GenBank/DDBJ whole genome shotgun (WGS) entry which is preliminary data.</text>
</comment>
<dbReference type="EMBL" id="JADCNM010000013">
    <property type="protein sequence ID" value="KAG0456855.1"/>
    <property type="molecule type" value="Genomic_DNA"/>
</dbReference>
<reference evidence="1 2" key="1">
    <citation type="journal article" date="2020" name="Nat. Food">
        <title>A phased Vanilla planifolia genome enables genetic improvement of flavour and production.</title>
        <authorList>
            <person name="Hasing T."/>
            <person name="Tang H."/>
            <person name="Brym M."/>
            <person name="Khazi F."/>
            <person name="Huang T."/>
            <person name="Chambers A.H."/>
        </authorList>
    </citation>
    <scope>NUCLEOTIDE SEQUENCE [LARGE SCALE GENOMIC DNA]</scope>
    <source>
        <tissue evidence="1">Leaf</tissue>
    </source>
</reference>
<evidence type="ECO:0000313" key="2">
    <source>
        <dbReference type="Proteomes" id="UP000639772"/>
    </source>
</evidence>
<dbReference type="AlphaFoldDB" id="A0A835PQN9"/>
<protein>
    <submittedName>
        <fullName evidence="1">Uncharacterized protein</fullName>
    </submittedName>
</protein>
<gene>
    <name evidence="1" type="ORF">HPP92_024643</name>
</gene>